<proteinExistence type="predicted"/>
<keyword evidence="2" id="KW-1185">Reference proteome</keyword>
<reference evidence="1" key="1">
    <citation type="submission" date="2020-04" db="EMBL/GenBank/DDBJ databases">
        <authorList>
            <person name="Alioto T."/>
            <person name="Alioto T."/>
            <person name="Gomez Garrido J."/>
        </authorList>
    </citation>
    <scope>NUCLEOTIDE SEQUENCE</scope>
    <source>
        <strain evidence="1">A484AB</strain>
    </source>
</reference>
<dbReference type="OrthoDB" id="5988509at2759"/>
<dbReference type="AlphaFoldDB" id="A0A6S7KD32"/>
<evidence type="ECO:0000313" key="1">
    <source>
        <dbReference type="EMBL" id="CAB4025452.1"/>
    </source>
</evidence>
<evidence type="ECO:0000313" key="2">
    <source>
        <dbReference type="Proteomes" id="UP001152795"/>
    </source>
</evidence>
<comment type="caution">
    <text evidence="1">The sequence shown here is derived from an EMBL/GenBank/DDBJ whole genome shotgun (WGS) entry which is preliminary data.</text>
</comment>
<dbReference type="EMBL" id="CACRXK020013610">
    <property type="protein sequence ID" value="CAB4025452.1"/>
    <property type="molecule type" value="Genomic_DNA"/>
</dbReference>
<sequence>MNNCQSYTMAFLVSWQYGKPVSGKSTAVEAAMAVIGQEEKIGECMLAATKEILSRQSLPYWWDDVNNFDVLEKVALASFNKSSKKTRNIPEYGFQNSPSYDDESYSNAKCC</sequence>
<accession>A0A6S7KD32</accession>
<protein>
    <submittedName>
        <fullName evidence="1">Uncharacterized protein</fullName>
    </submittedName>
</protein>
<gene>
    <name evidence="1" type="ORF">PACLA_8A083402</name>
</gene>
<organism evidence="1 2">
    <name type="scientific">Paramuricea clavata</name>
    <name type="common">Red gorgonian</name>
    <name type="synonym">Violescent sea-whip</name>
    <dbReference type="NCBI Taxonomy" id="317549"/>
    <lineage>
        <taxon>Eukaryota</taxon>
        <taxon>Metazoa</taxon>
        <taxon>Cnidaria</taxon>
        <taxon>Anthozoa</taxon>
        <taxon>Octocorallia</taxon>
        <taxon>Malacalcyonacea</taxon>
        <taxon>Plexauridae</taxon>
        <taxon>Paramuricea</taxon>
    </lineage>
</organism>
<name>A0A6S7KD32_PARCT</name>
<dbReference type="Proteomes" id="UP001152795">
    <property type="component" value="Unassembled WGS sequence"/>
</dbReference>